<protein>
    <submittedName>
        <fullName evidence="2">VOC family protein</fullName>
    </submittedName>
</protein>
<keyword evidence="3" id="KW-1185">Reference proteome</keyword>
<name>A0AAP2RIK9_9FIRM</name>
<organism evidence="2 3">
    <name type="scientific">Lientehia hominis</name>
    <dbReference type="NCBI Taxonomy" id="2897778"/>
    <lineage>
        <taxon>Bacteria</taxon>
        <taxon>Bacillati</taxon>
        <taxon>Bacillota</taxon>
        <taxon>Clostridia</taxon>
        <taxon>Lachnospirales</taxon>
        <taxon>Lachnospiraceae</taxon>
        <taxon>Lientehia</taxon>
    </lineage>
</organism>
<accession>A0AAP2RIK9</accession>
<comment type="caution">
    <text evidence="2">The sequence shown here is derived from an EMBL/GenBank/DDBJ whole genome shotgun (WGS) entry which is preliminary data.</text>
</comment>
<evidence type="ECO:0000256" key="1">
    <source>
        <dbReference type="SAM" id="Phobius"/>
    </source>
</evidence>
<feature type="transmembrane region" description="Helical" evidence="1">
    <location>
        <begin position="7"/>
        <end position="26"/>
    </location>
</feature>
<dbReference type="InterPro" id="IPR013783">
    <property type="entry name" value="Ig-like_fold"/>
</dbReference>
<dbReference type="RefSeq" id="WP_231062190.1">
    <property type="nucleotide sequence ID" value="NZ_JAJNOR010000003.1"/>
</dbReference>
<sequence length="227" mass="25313">MKKKWPVILLASAALGLLAVCVWIFWNEDREPPVITVSGSEITYDGSDRDALLEGVTARDDVDGTAQVAVERIIDEGNGRAKVLYVAKDRAGNMAKASRVVKLAVRKDQTDIQDEVPETSPEETAEEFSSLEVNAEQSVMPSYENPEAPVLELTAHEAIIGQEETFRYMSYINSITDDKDDRDTLYKRIRAEGAQEAYPPGEYEITYFVTDTDGNRSNTEVLKLMVQ</sequence>
<evidence type="ECO:0000313" key="2">
    <source>
        <dbReference type="EMBL" id="MCD2492290.1"/>
    </source>
</evidence>
<dbReference type="Gene3D" id="2.60.40.10">
    <property type="entry name" value="Immunoglobulins"/>
    <property type="match status" value="1"/>
</dbReference>
<dbReference type="Proteomes" id="UP001299265">
    <property type="component" value="Unassembled WGS sequence"/>
</dbReference>
<keyword evidence="1" id="KW-0812">Transmembrane</keyword>
<keyword evidence="1" id="KW-0472">Membrane</keyword>
<evidence type="ECO:0000313" key="3">
    <source>
        <dbReference type="Proteomes" id="UP001299265"/>
    </source>
</evidence>
<keyword evidence="1" id="KW-1133">Transmembrane helix</keyword>
<gene>
    <name evidence="2" type="ORF">LQE92_06550</name>
</gene>
<dbReference type="EMBL" id="JAJNOR010000003">
    <property type="protein sequence ID" value="MCD2492290.1"/>
    <property type="molecule type" value="Genomic_DNA"/>
</dbReference>
<proteinExistence type="predicted"/>
<reference evidence="2 3" key="1">
    <citation type="submission" date="2021-11" db="EMBL/GenBank/DDBJ databases">
        <title>Lacrimispora sp. nov. NSJ-141 isolated from human feces.</title>
        <authorList>
            <person name="Abdugheni R."/>
        </authorList>
    </citation>
    <scope>NUCLEOTIDE SEQUENCE [LARGE SCALE GENOMIC DNA]</scope>
    <source>
        <strain evidence="2 3">NSJ-141</strain>
    </source>
</reference>
<dbReference type="AlphaFoldDB" id="A0AAP2RIK9"/>